<sequence length="173" mass="19230">MSGRSSGGRSDSPFLDAYALSKLLWSESDASSNEVDDILANPTPVTTTAATDECTDNPDETEVDGLIDTFEVGLPERSFCRIASWRNNIVYPDLFDFVSDRKVLSPLPTNRKRKPSSMDLKAQPALKVPKLIIDQPICPACNSTFRTRNDLLKHGRRTRASEACREAINYAFE</sequence>
<name>A0A0B7FY29_THACB</name>
<evidence type="ECO:0000313" key="1">
    <source>
        <dbReference type="EMBL" id="CEL61794.1"/>
    </source>
</evidence>
<dbReference type="Proteomes" id="UP000059188">
    <property type="component" value="Unassembled WGS sequence"/>
</dbReference>
<accession>A0A0B7FY29</accession>
<dbReference type="EMBL" id="LN679105">
    <property type="protein sequence ID" value="CEL61794.1"/>
    <property type="molecule type" value="Genomic_DNA"/>
</dbReference>
<proteinExistence type="predicted"/>
<reference evidence="1 2" key="1">
    <citation type="submission" date="2014-11" db="EMBL/GenBank/DDBJ databases">
        <authorList>
            <person name="Wibberg Daniel"/>
        </authorList>
    </citation>
    <scope>NUCLEOTIDE SEQUENCE [LARGE SCALE GENOMIC DNA]</scope>
    <source>
        <strain evidence="1">Rhizoctonia solani AG1-IB 7/3/14</strain>
    </source>
</reference>
<protein>
    <submittedName>
        <fullName evidence="1">Uncharacterized protein</fullName>
    </submittedName>
</protein>
<keyword evidence="2" id="KW-1185">Reference proteome</keyword>
<gene>
    <name evidence="1" type="ORF">RSOLAG1IB_04544</name>
</gene>
<evidence type="ECO:0000313" key="2">
    <source>
        <dbReference type="Proteomes" id="UP000059188"/>
    </source>
</evidence>
<organism evidence="1 2">
    <name type="scientific">Thanatephorus cucumeris (strain AG1-IB / isolate 7/3/14)</name>
    <name type="common">Lettuce bottom rot fungus</name>
    <name type="synonym">Rhizoctonia solani</name>
    <dbReference type="NCBI Taxonomy" id="1108050"/>
    <lineage>
        <taxon>Eukaryota</taxon>
        <taxon>Fungi</taxon>
        <taxon>Dikarya</taxon>
        <taxon>Basidiomycota</taxon>
        <taxon>Agaricomycotina</taxon>
        <taxon>Agaricomycetes</taxon>
        <taxon>Cantharellales</taxon>
        <taxon>Ceratobasidiaceae</taxon>
        <taxon>Rhizoctonia</taxon>
        <taxon>Rhizoctonia solani AG-1</taxon>
    </lineage>
</organism>
<dbReference type="OrthoDB" id="3175974at2759"/>
<dbReference type="STRING" id="1108050.A0A0B7FY29"/>
<dbReference type="AlphaFoldDB" id="A0A0B7FY29"/>